<dbReference type="InterPro" id="IPR036412">
    <property type="entry name" value="HAD-like_sf"/>
</dbReference>
<evidence type="ECO:0000313" key="2">
    <source>
        <dbReference type="Proteomes" id="UP000477722"/>
    </source>
</evidence>
<dbReference type="Proteomes" id="UP000477722">
    <property type="component" value="Unassembled WGS sequence"/>
</dbReference>
<dbReference type="AlphaFoldDB" id="A0A6G4X5S3"/>
<dbReference type="RefSeq" id="WP_165302551.1">
    <property type="nucleotide sequence ID" value="NZ_JAAKZZ010000564.1"/>
</dbReference>
<name>A0A6G4X5S3_9ACTN</name>
<dbReference type="InterPro" id="IPR023214">
    <property type="entry name" value="HAD_sf"/>
</dbReference>
<sequence length="69" mass="7322">VKIARELCAEFGVSAANCVAYGDSRSDAELFAEVPVSVAVNADHHVRALASHQYSGRDLREAYALVSTG</sequence>
<feature type="non-terminal residue" evidence="1">
    <location>
        <position position="1"/>
    </location>
</feature>
<keyword evidence="2" id="KW-1185">Reference proteome</keyword>
<organism evidence="1 2">
    <name type="scientific">Streptomyces boncukensis</name>
    <dbReference type="NCBI Taxonomy" id="2711219"/>
    <lineage>
        <taxon>Bacteria</taxon>
        <taxon>Bacillati</taxon>
        <taxon>Actinomycetota</taxon>
        <taxon>Actinomycetes</taxon>
        <taxon>Kitasatosporales</taxon>
        <taxon>Streptomycetaceae</taxon>
        <taxon>Streptomyces</taxon>
    </lineage>
</organism>
<dbReference type="SUPFAM" id="SSF56784">
    <property type="entry name" value="HAD-like"/>
    <property type="match status" value="1"/>
</dbReference>
<gene>
    <name evidence="1" type="ORF">G5C65_32020</name>
</gene>
<reference evidence="1 2" key="1">
    <citation type="submission" date="2020-02" db="EMBL/GenBank/DDBJ databases">
        <title>Whole-genome analyses of novel actinobacteria.</title>
        <authorList>
            <person name="Sahin N."/>
            <person name="Tatar D."/>
        </authorList>
    </citation>
    <scope>NUCLEOTIDE SEQUENCE [LARGE SCALE GENOMIC DNA]</scope>
    <source>
        <strain evidence="1 2">SB3404</strain>
    </source>
</reference>
<proteinExistence type="predicted"/>
<comment type="caution">
    <text evidence="1">The sequence shown here is derived from an EMBL/GenBank/DDBJ whole genome shotgun (WGS) entry which is preliminary data.</text>
</comment>
<dbReference type="Pfam" id="PF08282">
    <property type="entry name" value="Hydrolase_3"/>
    <property type="match status" value="1"/>
</dbReference>
<evidence type="ECO:0000313" key="1">
    <source>
        <dbReference type="EMBL" id="NGO72889.1"/>
    </source>
</evidence>
<dbReference type="GO" id="GO:0016787">
    <property type="term" value="F:hydrolase activity"/>
    <property type="evidence" value="ECO:0007669"/>
    <property type="project" value="UniProtKB-KW"/>
</dbReference>
<protein>
    <submittedName>
        <fullName evidence="1">HAD hydrolase family protein</fullName>
    </submittedName>
</protein>
<dbReference type="EMBL" id="JAAKZZ010000564">
    <property type="protein sequence ID" value="NGO72889.1"/>
    <property type="molecule type" value="Genomic_DNA"/>
</dbReference>
<accession>A0A6G4X5S3</accession>
<dbReference type="Gene3D" id="3.40.50.1000">
    <property type="entry name" value="HAD superfamily/HAD-like"/>
    <property type="match status" value="1"/>
</dbReference>
<keyword evidence="1" id="KW-0378">Hydrolase</keyword>